<evidence type="ECO:0000259" key="6">
    <source>
        <dbReference type="PROSITE" id="PS50222"/>
    </source>
</evidence>
<dbReference type="SUPFAM" id="SSF47473">
    <property type="entry name" value="EF-hand"/>
    <property type="match status" value="1"/>
</dbReference>
<keyword evidence="3" id="KW-0106">Calcium</keyword>
<feature type="compositionally biased region" description="Low complexity" evidence="5">
    <location>
        <begin position="62"/>
        <end position="71"/>
    </location>
</feature>
<dbReference type="Gene3D" id="1.10.238.10">
    <property type="entry name" value="EF-hand"/>
    <property type="match status" value="2"/>
</dbReference>
<dbReference type="PROSITE" id="PS00018">
    <property type="entry name" value="EF_HAND_1"/>
    <property type="match status" value="2"/>
</dbReference>
<feature type="domain" description="EF-hand" evidence="6">
    <location>
        <begin position="400"/>
        <end position="435"/>
    </location>
</feature>
<feature type="domain" description="EF-hand" evidence="6">
    <location>
        <begin position="445"/>
        <end position="480"/>
    </location>
</feature>
<dbReference type="InterPro" id="IPR018247">
    <property type="entry name" value="EF_Hand_1_Ca_BS"/>
</dbReference>
<feature type="compositionally biased region" description="Low complexity" evidence="5">
    <location>
        <begin position="166"/>
        <end position="180"/>
    </location>
</feature>
<dbReference type="AlphaFoldDB" id="A0A8C3RER2"/>
<accession>A0A8C3RER2</accession>
<dbReference type="Pfam" id="PF13499">
    <property type="entry name" value="EF-hand_7"/>
    <property type="match status" value="1"/>
</dbReference>
<feature type="compositionally biased region" description="Basic residues" evidence="5">
    <location>
        <begin position="118"/>
        <end position="138"/>
    </location>
</feature>
<dbReference type="SMART" id="SM00054">
    <property type="entry name" value="EFh"/>
    <property type="match status" value="2"/>
</dbReference>
<dbReference type="PROSITE" id="PS50222">
    <property type="entry name" value="EF_HAND_2"/>
    <property type="match status" value="2"/>
</dbReference>
<sequence length="488" mass="52681">QYPQPAVASGPGPRRWVAPSGQHVAGQPGTAQVLRRPAHGPRHRLQRRGVGGEEEEGGGRSGAEQPQARPQRLGRRLLQRQRAVQVEAVHVQVVHRGAAAQPVEAHAESGVAAEQRRLQRPAQHRGRQHLRQPPRRLRQQQDVSPPQRAGVDGHQQRVGRRPRASGAAQAEQQLGGAQPGEVEGAGVEGIPEAADGLRRAALRAALLVQLRHEAHGAGQDAGGQRSQPVPEHSPLHTVAPARQQQPVEAGGRGVRVAPAGCLQHEVPLAVHEHLGVRLARRAFRHRGHPGDCRPQEPAVCPGGRGWPSCGCACPARGGQFRGSGPVTCGEKRRHGRLSQSGAAGLAERVPGADVPEQAGDLAANPFRDQICRVFSTSETKDDMSFEDFLDMLSAFSDSATSDIKSHYAFHIFDFDDDGTLDRKDLERVVNCLTGLGEESRLSSEEMEQLIQNILEESDIDKDGTINLAEFQHVVSRSPDFASSFKIVL</sequence>
<proteinExistence type="predicted"/>
<dbReference type="CDD" id="cd00051">
    <property type="entry name" value="EFh"/>
    <property type="match status" value="1"/>
</dbReference>
<organism evidence="7 8">
    <name type="scientific">Cyanoderma ruficeps</name>
    <name type="common">rufous-capped babbler</name>
    <dbReference type="NCBI Taxonomy" id="181631"/>
    <lineage>
        <taxon>Eukaryota</taxon>
        <taxon>Metazoa</taxon>
        <taxon>Chordata</taxon>
        <taxon>Craniata</taxon>
        <taxon>Vertebrata</taxon>
        <taxon>Euteleostomi</taxon>
        <taxon>Archelosauria</taxon>
        <taxon>Archosauria</taxon>
        <taxon>Dinosauria</taxon>
        <taxon>Saurischia</taxon>
        <taxon>Theropoda</taxon>
        <taxon>Coelurosauria</taxon>
        <taxon>Aves</taxon>
        <taxon>Neognathae</taxon>
        <taxon>Neoaves</taxon>
        <taxon>Telluraves</taxon>
        <taxon>Australaves</taxon>
        <taxon>Passeriformes</taxon>
        <taxon>Sylvioidea</taxon>
        <taxon>Timaliidae</taxon>
        <taxon>Cyanoderma</taxon>
    </lineage>
</organism>
<evidence type="ECO:0000256" key="5">
    <source>
        <dbReference type="SAM" id="MobiDB-lite"/>
    </source>
</evidence>
<protein>
    <recommendedName>
        <fullName evidence="6">EF-hand domain-containing protein</fullName>
    </recommendedName>
</protein>
<feature type="region of interest" description="Disordered" evidence="5">
    <location>
        <begin position="1"/>
        <end position="76"/>
    </location>
</feature>
<dbReference type="InterPro" id="IPR051433">
    <property type="entry name" value="CIBP"/>
</dbReference>
<evidence type="ECO:0000256" key="2">
    <source>
        <dbReference type="ARBA" id="ARBA00022737"/>
    </source>
</evidence>
<feature type="compositionally biased region" description="Basic residues" evidence="5">
    <location>
        <begin position="36"/>
        <end position="47"/>
    </location>
</feature>
<evidence type="ECO:0000313" key="7">
    <source>
        <dbReference type="Ensembl" id="ENSCRFP00000019815.1"/>
    </source>
</evidence>
<keyword evidence="2" id="KW-0677">Repeat</keyword>
<dbReference type="PANTHER" id="PTHR45791:SF1">
    <property type="entry name" value="CALCIUM AND INTEGRIN BINDING FAMILY MEMBER 1"/>
    <property type="match status" value="1"/>
</dbReference>
<dbReference type="FunFam" id="1.10.238.10:FF:000079">
    <property type="entry name" value="Calcium and integrin-binding family member 2"/>
    <property type="match status" value="1"/>
</dbReference>
<dbReference type="GO" id="GO:0000287">
    <property type="term" value="F:magnesium ion binding"/>
    <property type="evidence" value="ECO:0007669"/>
    <property type="project" value="TreeGrafter"/>
</dbReference>
<keyword evidence="8" id="KW-1185">Reference proteome</keyword>
<reference evidence="7" key="2">
    <citation type="submission" date="2025-09" db="UniProtKB">
        <authorList>
            <consortium name="Ensembl"/>
        </authorList>
    </citation>
    <scope>IDENTIFICATION</scope>
</reference>
<dbReference type="Ensembl" id="ENSCRFT00000020473.1">
    <property type="protein sequence ID" value="ENSCRFP00000019815.1"/>
    <property type="gene ID" value="ENSCRFG00000014832.1"/>
</dbReference>
<feature type="region of interest" description="Disordered" evidence="5">
    <location>
        <begin position="99"/>
        <end position="185"/>
    </location>
</feature>
<keyword evidence="4" id="KW-0460">Magnesium</keyword>
<dbReference type="Proteomes" id="UP000694396">
    <property type="component" value="Unplaced"/>
</dbReference>
<evidence type="ECO:0000256" key="4">
    <source>
        <dbReference type="ARBA" id="ARBA00022842"/>
    </source>
</evidence>
<dbReference type="GO" id="GO:0005509">
    <property type="term" value="F:calcium ion binding"/>
    <property type="evidence" value="ECO:0007669"/>
    <property type="project" value="InterPro"/>
</dbReference>
<keyword evidence="1" id="KW-0479">Metal-binding</keyword>
<evidence type="ECO:0000256" key="1">
    <source>
        <dbReference type="ARBA" id="ARBA00022723"/>
    </source>
</evidence>
<evidence type="ECO:0000256" key="3">
    <source>
        <dbReference type="ARBA" id="ARBA00022837"/>
    </source>
</evidence>
<reference evidence="7" key="1">
    <citation type="submission" date="2025-08" db="UniProtKB">
        <authorList>
            <consortium name="Ensembl"/>
        </authorList>
    </citation>
    <scope>IDENTIFICATION</scope>
</reference>
<name>A0A8C3RER2_9PASS</name>
<dbReference type="PANTHER" id="PTHR45791">
    <property type="entry name" value="CALCIUM AND INTEGRIN BINDING FAMILY MEMBER 2"/>
    <property type="match status" value="1"/>
</dbReference>
<evidence type="ECO:0000313" key="8">
    <source>
        <dbReference type="Proteomes" id="UP000694396"/>
    </source>
</evidence>
<dbReference type="InterPro" id="IPR002048">
    <property type="entry name" value="EF_hand_dom"/>
</dbReference>
<dbReference type="InterPro" id="IPR011992">
    <property type="entry name" value="EF-hand-dom_pair"/>
</dbReference>
<feature type="region of interest" description="Disordered" evidence="5">
    <location>
        <begin position="214"/>
        <end position="252"/>
    </location>
</feature>